<organism evidence="1 3">
    <name type="scientific">Cymbomonas tetramitiformis</name>
    <dbReference type="NCBI Taxonomy" id="36881"/>
    <lineage>
        <taxon>Eukaryota</taxon>
        <taxon>Viridiplantae</taxon>
        <taxon>Chlorophyta</taxon>
        <taxon>Pyramimonadophyceae</taxon>
        <taxon>Pyramimonadales</taxon>
        <taxon>Pyramimonadaceae</taxon>
        <taxon>Cymbomonas</taxon>
    </lineage>
</organism>
<dbReference type="AlphaFoldDB" id="A0AAE0BL74"/>
<dbReference type="EMBL" id="LGRX02034357">
    <property type="protein sequence ID" value="KAK3238020.1"/>
    <property type="molecule type" value="Genomic_DNA"/>
</dbReference>
<comment type="caution">
    <text evidence="1">The sequence shown here is derived from an EMBL/GenBank/DDBJ whole genome shotgun (WGS) entry which is preliminary data.</text>
</comment>
<accession>A0AAE0BL74</accession>
<protein>
    <submittedName>
        <fullName evidence="1">Uncharacterized protein</fullName>
    </submittedName>
</protein>
<reference evidence="1" key="2">
    <citation type="submission" date="2023-06" db="EMBL/GenBank/DDBJ databases">
        <title>Long-read-based genome assembly of the green algal bacterivore Cymbomonas tetramitiformis.</title>
        <authorList>
            <person name="Gyaltshen Y."/>
            <person name="Rozenberg A."/>
            <person name="Paasch A."/>
            <person name="Burns J.A."/>
            <person name="Warring S."/>
            <person name="Larson R."/>
            <person name="Maurer-Alcala X."/>
            <person name="Dacks J."/>
            <person name="Kim E."/>
        </authorList>
    </citation>
    <scope>NUCLEOTIDE SEQUENCE</scope>
    <source>
        <strain evidence="1">PLY_AMNH</strain>
    </source>
</reference>
<gene>
    <name evidence="2" type="ORF">CYMTET_28989</name>
    <name evidence="1" type="ORF">CYMTET_51937</name>
</gene>
<dbReference type="Proteomes" id="UP001190700">
    <property type="component" value="Unassembled WGS sequence"/>
</dbReference>
<evidence type="ECO:0000313" key="3">
    <source>
        <dbReference type="Proteomes" id="UP001190700"/>
    </source>
</evidence>
<keyword evidence="3" id="KW-1185">Reference proteome</keyword>
<sequence>MPDETFNVPAKSKCGFVGVIVNATAPGASVARFERKGRMLADMEEAWNSRDFLTRAAAKLPVVEHTHAP</sequence>
<dbReference type="EMBL" id="LGRX02016433">
    <property type="protein sequence ID" value="KAK3262137.1"/>
    <property type="molecule type" value="Genomic_DNA"/>
</dbReference>
<evidence type="ECO:0000313" key="1">
    <source>
        <dbReference type="EMBL" id="KAK3238020.1"/>
    </source>
</evidence>
<name>A0AAE0BL74_9CHLO</name>
<reference evidence="1 3" key="1">
    <citation type="journal article" date="2015" name="Genome Biol. Evol.">
        <title>Comparative Genomics of a Bacterivorous Green Alga Reveals Evolutionary Causalities and Consequences of Phago-Mixotrophic Mode of Nutrition.</title>
        <authorList>
            <person name="Burns J.A."/>
            <person name="Paasch A."/>
            <person name="Narechania A."/>
            <person name="Kim E."/>
        </authorList>
    </citation>
    <scope>NUCLEOTIDE SEQUENCE [LARGE SCALE GENOMIC DNA]</scope>
    <source>
        <strain evidence="1">PLY_AMNH</strain>
    </source>
</reference>
<proteinExistence type="predicted"/>
<evidence type="ECO:0000313" key="2">
    <source>
        <dbReference type="EMBL" id="KAK3262137.1"/>
    </source>
</evidence>